<keyword evidence="3" id="KW-0808">Transferase</keyword>
<feature type="domain" description="Methyltransferase" evidence="2">
    <location>
        <begin position="43"/>
        <end position="109"/>
    </location>
</feature>
<evidence type="ECO:0000259" key="2">
    <source>
        <dbReference type="Pfam" id="PF13649"/>
    </source>
</evidence>
<dbReference type="GO" id="GO:0008168">
    <property type="term" value="F:methyltransferase activity"/>
    <property type="evidence" value="ECO:0007669"/>
    <property type="project" value="UniProtKB-KW"/>
</dbReference>
<dbReference type="RefSeq" id="WP_159547141.1">
    <property type="nucleotide sequence ID" value="NZ_CP047156.1"/>
</dbReference>
<dbReference type="KEGG" id="eke:EK0264_18195"/>
<dbReference type="EMBL" id="CP047156">
    <property type="protein sequence ID" value="QHC02017.1"/>
    <property type="molecule type" value="Genomic_DNA"/>
</dbReference>
<accession>A0A7L4YU82</accession>
<dbReference type="GO" id="GO:0032259">
    <property type="term" value="P:methylation"/>
    <property type="evidence" value="ECO:0007669"/>
    <property type="project" value="UniProtKB-KW"/>
</dbReference>
<reference evidence="3 4" key="1">
    <citation type="journal article" date="2018" name="Int. J. Syst. Evol. Microbiol.">
        <title>Epidermidibacterium keratini gen. nov., sp. nov., a member of the family Sporichthyaceae, isolated from keratin epidermis.</title>
        <authorList>
            <person name="Lee D.G."/>
            <person name="Trujillo M.E."/>
            <person name="Kang S."/>
            <person name="Nam J.J."/>
            <person name="Kim Y.J."/>
        </authorList>
    </citation>
    <scope>NUCLEOTIDE SEQUENCE [LARGE SCALE GENOMIC DNA]</scope>
    <source>
        <strain evidence="3 4">EPI-7</strain>
    </source>
</reference>
<dbReference type="SUPFAM" id="SSF53335">
    <property type="entry name" value="S-adenosyl-L-methionine-dependent methyltransferases"/>
    <property type="match status" value="1"/>
</dbReference>
<sequence>MQGFSPESSFGPEAAGRYDDRPRGDGHAASEFLAARAHGARALEFAIGTGRIALPLSELGVEVDGIELSEAMVAQLRKKPGGADLDVWSGDMTAIRTGSSYGLIYVPSAWIKTNAYARPEDVAANAVVLDVCTYDPATQILDENHVRIGDDGVRFSPISCRLAWPSELDLMARIAGLSLLERYGGWHQQPYTGEGMHVSVYGRAPASSRARQTK</sequence>
<evidence type="ECO:0000313" key="4">
    <source>
        <dbReference type="Proteomes" id="UP000463857"/>
    </source>
</evidence>
<dbReference type="AlphaFoldDB" id="A0A7L4YU82"/>
<dbReference type="InParanoid" id="A0A7L4YU82"/>
<evidence type="ECO:0000256" key="1">
    <source>
        <dbReference type="SAM" id="MobiDB-lite"/>
    </source>
</evidence>
<organism evidence="3 4">
    <name type="scientific">Epidermidibacterium keratini</name>
    <dbReference type="NCBI Taxonomy" id="1891644"/>
    <lineage>
        <taxon>Bacteria</taxon>
        <taxon>Bacillati</taxon>
        <taxon>Actinomycetota</taxon>
        <taxon>Actinomycetes</taxon>
        <taxon>Sporichthyales</taxon>
        <taxon>Sporichthyaceae</taxon>
        <taxon>Epidermidibacterium</taxon>
    </lineage>
</organism>
<dbReference type="InterPro" id="IPR029063">
    <property type="entry name" value="SAM-dependent_MTases_sf"/>
</dbReference>
<evidence type="ECO:0000313" key="3">
    <source>
        <dbReference type="EMBL" id="QHC02017.1"/>
    </source>
</evidence>
<dbReference type="Proteomes" id="UP000463857">
    <property type="component" value="Chromosome"/>
</dbReference>
<keyword evidence="4" id="KW-1185">Reference proteome</keyword>
<proteinExistence type="predicted"/>
<keyword evidence="3" id="KW-0489">Methyltransferase</keyword>
<dbReference type="OrthoDB" id="3172472at2"/>
<dbReference type="Pfam" id="PF13649">
    <property type="entry name" value="Methyltransf_25"/>
    <property type="match status" value="1"/>
</dbReference>
<dbReference type="Gene3D" id="3.40.50.150">
    <property type="entry name" value="Vaccinia Virus protein VP39"/>
    <property type="match status" value="1"/>
</dbReference>
<dbReference type="InterPro" id="IPR041698">
    <property type="entry name" value="Methyltransf_25"/>
</dbReference>
<protein>
    <submittedName>
        <fullName evidence="3">Methyltransferase domain-containing protein</fullName>
    </submittedName>
</protein>
<name>A0A7L4YU82_9ACTN</name>
<feature type="region of interest" description="Disordered" evidence="1">
    <location>
        <begin position="1"/>
        <end position="23"/>
    </location>
</feature>
<gene>
    <name evidence="3" type="ORF">EK0264_18195</name>
</gene>